<feature type="transmembrane region" description="Helical" evidence="1">
    <location>
        <begin position="55"/>
        <end position="75"/>
    </location>
</feature>
<keyword evidence="1" id="KW-0812">Transmembrane</keyword>
<comment type="caution">
    <text evidence="2">The sequence shown here is derived from an EMBL/GenBank/DDBJ whole genome shotgun (WGS) entry which is preliminary data.</text>
</comment>
<gene>
    <name evidence="2" type="ORF">KTT_16650</name>
</gene>
<organism evidence="2 3">
    <name type="scientific">Tengunoibacter tsumagoiensis</name>
    <dbReference type="NCBI Taxonomy" id="2014871"/>
    <lineage>
        <taxon>Bacteria</taxon>
        <taxon>Bacillati</taxon>
        <taxon>Chloroflexota</taxon>
        <taxon>Ktedonobacteria</taxon>
        <taxon>Ktedonobacterales</taxon>
        <taxon>Dictyobacteraceae</taxon>
        <taxon>Tengunoibacter</taxon>
    </lineage>
</organism>
<dbReference type="AlphaFoldDB" id="A0A401ZY76"/>
<keyword evidence="1" id="KW-1133">Transmembrane helix</keyword>
<feature type="transmembrane region" description="Helical" evidence="1">
    <location>
        <begin position="105"/>
        <end position="128"/>
    </location>
</feature>
<name>A0A401ZY76_9CHLR</name>
<feature type="transmembrane region" description="Helical" evidence="1">
    <location>
        <begin position="23"/>
        <end position="43"/>
    </location>
</feature>
<evidence type="ECO:0000313" key="3">
    <source>
        <dbReference type="Proteomes" id="UP000287352"/>
    </source>
</evidence>
<dbReference type="Proteomes" id="UP000287352">
    <property type="component" value="Unassembled WGS sequence"/>
</dbReference>
<keyword evidence="3" id="KW-1185">Reference proteome</keyword>
<feature type="transmembrane region" description="Helical" evidence="1">
    <location>
        <begin position="161"/>
        <end position="181"/>
    </location>
</feature>
<evidence type="ECO:0008006" key="4">
    <source>
        <dbReference type="Google" id="ProtNLM"/>
    </source>
</evidence>
<keyword evidence="1" id="KW-0472">Membrane</keyword>
<dbReference type="RefSeq" id="WP_126579481.1">
    <property type="nucleotide sequence ID" value="NZ_BIFR01000001.1"/>
</dbReference>
<accession>A0A401ZY76</accession>
<protein>
    <recommendedName>
        <fullName evidence="4">ABC transporter permease</fullName>
    </recommendedName>
</protein>
<evidence type="ECO:0000313" key="2">
    <source>
        <dbReference type="EMBL" id="GCE11806.1"/>
    </source>
</evidence>
<feature type="transmembrane region" description="Helical" evidence="1">
    <location>
        <begin position="234"/>
        <end position="254"/>
    </location>
</feature>
<proteinExistence type="predicted"/>
<feature type="transmembrane region" description="Helical" evidence="1">
    <location>
        <begin position="201"/>
        <end position="222"/>
    </location>
</feature>
<evidence type="ECO:0000256" key="1">
    <source>
        <dbReference type="SAM" id="Phobius"/>
    </source>
</evidence>
<dbReference type="EMBL" id="BIFR01000001">
    <property type="protein sequence ID" value="GCE11806.1"/>
    <property type="molecule type" value="Genomic_DNA"/>
</dbReference>
<sequence>MNGFSVFLGTFLYEFRMQVRRPALWLTFLLCSLVLTLTMHDLLTFSLETPLTVVISHWLMLLNTFFPIVFSFFLADRFIRDQRIKVTELFETVVPAYGARLFGKYLGCCLATLVPIFLFYSLGIALILLHARQVQVPGLALEMFVALVVPEVLFVGAFSMAIPVCIPLPVYQFLFVGYWFWGNIFPPYPHTPFPIPTLSGTILTPIGSYISAGLFGVPAFAVNQASVVEGHASLVVLLVCPVVVMCILIVYARWQPKLR</sequence>
<dbReference type="OrthoDB" id="4094798at2"/>
<reference evidence="3" key="1">
    <citation type="submission" date="2018-12" db="EMBL/GenBank/DDBJ databases">
        <title>Tengunoibacter tsumagoiensis gen. nov., sp. nov., Dictyobacter kobayashii sp. nov., D. alpinus sp. nov., and D. joshuensis sp. nov. and description of Dictyobacteraceae fam. nov. within the order Ktedonobacterales isolated from Tengu-no-mugimeshi.</title>
        <authorList>
            <person name="Wang C.M."/>
            <person name="Zheng Y."/>
            <person name="Sakai Y."/>
            <person name="Toyoda A."/>
            <person name="Minakuchi Y."/>
            <person name="Abe K."/>
            <person name="Yokota A."/>
            <person name="Yabe S."/>
        </authorList>
    </citation>
    <scope>NUCLEOTIDE SEQUENCE [LARGE SCALE GENOMIC DNA]</scope>
    <source>
        <strain evidence="3">Uno3</strain>
    </source>
</reference>
<feature type="transmembrane region" description="Helical" evidence="1">
    <location>
        <begin position="134"/>
        <end position="154"/>
    </location>
</feature>